<dbReference type="GO" id="GO:0003677">
    <property type="term" value="F:DNA binding"/>
    <property type="evidence" value="ECO:0007669"/>
    <property type="project" value="UniProtKB-KW"/>
</dbReference>
<dbReference type="CDD" id="cd06171">
    <property type="entry name" value="Sigma70_r4"/>
    <property type="match status" value="1"/>
</dbReference>
<dbReference type="GO" id="GO:0016987">
    <property type="term" value="F:sigma factor activity"/>
    <property type="evidence" value="ECO:0007669"/>
    <property type="project" value="UniProtKB-KW"/>
</dbReference>
<dbReference type="Pfam" id="PF04542">
    <property type="entry name" value="Sigma70_r2"/>
    <property type="match status" value="1"/>
</dbReference>
<keyword evidence="2 6" id="KW-0805">Transcription regulation</keyword>
<feature type="domain" description="RNA polymerase sigma-70 region 2" evidence="7">
    <location>
        <begin position="32"/>
        <end position="98"/>
    </location>
</feature>
<evidence type="ECO:0000313" key="10">
    <source>
        <dbReference type="Proteomes" id="UP000319619"/>
    </source>
</evidence>
<evidence type="ECO:0000259" key="7">
    <source>
        <dbReference type="Pfam" id="PF04542"/>
    </source>
</evidence>
<evidence type="ECO:0000256" key="4">
    <source>
        <dbReference type="ARBA" id="ARBA00023125"/>
    </source>
</evidence>
<dbReference type="NCBIfam" id="TIGR02937">
    <property type="entry name" value="sigma70-ECF"/>
    <property type="match status" value="1"/>
</dbReference>
<dbReference type="InterPro" id="IPR014284">
    <property type="entry name" value="RNA_pol_sigma-70_dom"/>
</dbReference>
<dbReference type="InterPro" id="IPR000838">
    <property type="entry name" value="RNA_pol_sigma70_ECF_CS"/>
</dbReference>
<evidence type="ECO:0000313" key="9">
    <source>
        <dbReference type="EMBL" id="TKJ40098.1"/>
    </source>
</evidence>
<dbReference type="PROSITE" id="PS01063">
    <property type="entry name" value="SIGMA70_ECF"/>
    <property type="match status" value="1"/>
</dbReference>
<evidence type="ECO:0000256" key="6">
    <source>
        <dbReference type="RuleBase" id="RU000716"/>
    </source>
</evidence>
<dbReference type="Pfam" id="PF08281">
    <property type="entry name" value="Sigma70_r4_2"/>
    <property type="match status" value="1"/>
</dbReference>
<proteinExistence type="inferred from homology"/>
<dbReference type="GO" id="GO:0006352">
    <property type="term" value="P:DNA-templated transcription initiation"/>
    <property type="evidence" value="ECO:0007669"/>
    <property type="project" value="InterPro"/>
</dbReference>
<organism evidence="9 10">
    <name type="scientific">candidate division LCP-89 bacterium B3_LCP</name>
    <dbReference type="NCBI Taxonomy" id="2012998"/>
    <lineage>
        <taxon>Bacteria</taxon>
        <taxon>Pseudomonadati</taxon>
        <taxon>Bacteria division LCP-89</taxon>
    </lineage>
</organism>
<dbReference type="EMBL" id="NJBN01000006">
    <property type="protein sequence ID" value="TKJ40098.1"/>
    <property type="molecule type" value="Genomic_DNA"/>
</dbReference>
<dbReference type="PANTHER" id="PTHR43133">
    <property type="entry name" value="RNA POLYMERASE ECF-TYPE SIGMA FACTO"/>
    <property type="match status" value="1"/>
</dbReference>
<accession>A0A532UYV6</accession>
<dbReference type="InterPro" id="IPR013325">
    <property type="entry name" value="RNA_pol_sigma_r2"/>
</dbReference>
<evidence type="ECO:0000256" key="5">
    <source>
        <dbReference type="ARBA" id="ARBA00023163"/>
    </source>
</evidence>
<comment type="similarity">
    <text evidence="1 6">Belongs to the sigma-70 factor family. ECF subfamily.</text>
</comment>
<name>A0A532UYV6_UNCL8</name>
<dbReference type="SUPFAM" id="SSF88946">
    <property type="entry name" value="Sigma2 domain of RNA polymerase sigma factors"/>
    <property type="match status" value="1"/>
</dbReference>
<gene>
    <name evidence="9" type="ORF">CEE37_10200</name>
</gene>
<dbReference type="SUPFAM" id="SSF88659">
    <property type="entry name" value="Sigma3 and sigma4 domains of RNA polymerase sigma factors"/>
    <property type="match status" value="1"/>
</dbReference>
<evidence type="ECO:0000256" key="2">
    <source>
        <dbReference type="ARBA" id="ARBA00023015"/>
    </source>
</evidence>
<evidence type="ECO:0000256" key="1">
    <source>
        <dbReference type="ARBA" id="ARBA00010641"/>
    </source>
</evidence>
<dbReference type="Gene3D" id="1.10.1740.10">
    <property type="match status" value="1"/>
</dbReference>
<keyword evidence="5 6" id="KW-0804">Transcription</keyword>
<dbReference type="PANTHER" id="PTHR43133:SF51">
    <property type="entry name" value="RNA POLYMERASE SIGMA FACTOR"/>
    <property type="match status" value="1"/>
</dbReference>
<keyword evidence="3 6" id="KW-0731">Sigma factor</keyword>
<reference evidence="9 10" key="1">
    <citation type="submission" date="2017-06" db="EMBL/GenBank/DDBJ databases">
        <title>Novel microbial phyla capable of carbon fixation and sulfur reduction in deep-sea sediments.</title>
        <authorList>
            <person name="Huang J."/>
            <person name="Baker B."/>
            <person name="Wang Y."/>
        </authorList>
    </citation>
    <scope>NUCLEOTIDE SEQUENCE [LARGE SCALE GENOMIC DNA]</scope>
    <source>
        <strain evidence="9">B3_LCP</strain>
    </source>
</reference>
<dbReference type="Proteomes" id="UP000319619">
    <property type="component" value="Unassembled WGS sequence"/>
</dbReference>
<dbReference type="InterPro" id="IPR036388">
    <property type="entry name" value="WH-like_DNA-bd_sf"/>
</dbReference>
<keyword evidence="4 6" id="KW-0238">DNA-binding</keyword>
<dbReference type="AlphaFoldDB" id="A0A532UYV6"/>
<dbReference type="InterPro" id="IPR007627">
    <property type="entry name" value="RNA_pol_sigma70_r2"/>
</dbReference>
<feature type="domain" description="RNA polymerase sigma factor 70 region 4 type 2" evidence="8">
    <location>
        <begin position="132"/>
        <end position="182"/>
    </location>
</feature>
<evidence type="ECO:0000259" key="8">
    <source>
        <dbReference type="Pfam" id="PF08281"/>
    </source>
</evidence>
<comment type="caution">
    <text evidence="9">The sequence shown here is derived from an EMBL/GenBank/DDBJ whole genome shotgun (WGS) entry which is preliminary data.</text>
</comment>
<dbReference type="Gene3D" id="1.10.10.10">
    <property type="entry name" value="Winged helix-like DNA-binding domain superfamily/Winged helix DNA-binding domain"/>
    <property type="match status" value="1"/>
</dbReference>
<sequence>MSRIERERNPALDDQRLVKQFLNGDKGAFNELVRKYQKPVYQIARKLLNSHEEAQDIAQEVFIKVYHKLEHYRGEASFFTWIYQITKNLSFNHLRKRKMHQILSLEHVGMSIASSQPSASSLVEGKETEILLNKAIERLPKKQKLVFYLRYYQKLPHAEIARIMNREIGTVKANYHQAVRKLREAIGK</sequence>
<dbReference type="InterPro" id="IPR039425">
    <property type="entry name" value="RNA_pol_sigma-70-like"/>
</dbReference>
<dbReference type="InterPro" id="IPR013249">
    <property type="entry name" value="RNA_pol_sigma70_r4_t2"/>
</dbReference>
<protein>
    <recommendedName>
        <fullName evidence="6">RNA polymerase sigma factor</fullName>
    </recommendedName>
</protein>
<dbReference type="InterPro" id="IPR013324">
    <property type="entry name" value="RNA_pol_sigma_r3/r4-like"/>
</dbReference>
<evidence type="ECO:0000256" key="3">
    <source>
        <dbReference type="ARBA" id="ARBA00023082"/>
    </source>
</evidence>